<keyword evidence="3" id="KW-1185">Reference proteome</keyword>
<accession>A0A7J7ZZ29</accession>
<gene>
    <name evidence="2" type="ORF">mMyoMyo1_009965</name>
</gene>
<reference evidence="2 3" key="1">
    <citation type="journal article" date="2020" name="Nature">
        <title>Six reference-quality genomes reveal evolution of bat adaptations.</title>
        <authorList>
            <person name="Jebb D."/>
            <person name="Huang Z."/>
            <person name="Pippel M."/>
            <person name="Hughes G.M."/>
            <person name="Lavrichenko K."/>
            <person name="Devanna P."/>
            <person name="Winkler S."/>
            <person name="Jermiin L.S."/>
            <person name="Skirmuntt E.C."/>
            <person name="Katzourakis A."/>
            <person name="Burkitt-Gray L."/>
            <person name="Ray D.A."/>
            <person name="Sullivan K.A.M."/>
            <person name="Roscito J.G."/>
            <person name="Kirilenko B.M."/>
            <person name="Davalos L.M."/>
            <person name="Corthals A.P."/>
            <person name="Power M.L."/>
            <person name="Jones G."/>
            <person name="Ransome R.D."/>
            <person name="Dechmann D.K.N."/>
            <person name="Locatelli A.G."/>
            <person name="Puechmaille S.J."/>
            <person name="Fedrigo O."/>
            <person name="Jarvis E.D."/>
            <person name="Hiller M."/>
            <person name="Vernes S.C."/>
            <person name="Myers E.W."/>
            <person name="Teeling E.C."/>
        </authorList>
    </citation>
    <scope>NUCLEOTIDE SEQUENCE [LARGE SCALE GENOMIC DNA]</scope>
    <source>
        <strain evidence="2">MMyoMyo1</strain>
        <tissue evidence="2">Flight muscle</tissue>
    </source>
</reference>
<feature type="signal peptide" evidence="1">
    <location>
        <begin position="1"/>
        <end position="24"/>
    </location>
</feature>
<dbReference type="Proteomes" id="UP000527355">
    <property type="component" value="Unassembled WGS sequence"/>
</dbReference>
<dbReference type="AlphaFoldDB" id="A0A7J7ZZ29"/>
<evidence type="ECO:0000313" key="3">
    <source>
        <dbReference type="Proteomes" id="UP000527355"/>
    </source>
</evidence>
<evidence type="ECO:0000313" key="2">
    <source>
        <dbReference type="EMBL" id="KAF6379136.1"/>
    </source>
</evidence>
<name>A0A7J7ZZ29_MYOMY</name>
<keyword evidence="1" id="KW-0732">Signal</keyword>
<evidence type="ECO:0008006" key="4">
    <source>
        <dbReference type="Google" id="ProtNLM"/>
    </source>
</evidence>
<sequence length="162" mass="18374">MHLNFFLCISCCLGILRNPLGSHSRNLAFVFQKCQHYCSSNRNKKETASLPGRVSCVAPAGILTFLTPTCLPPRLVKKHAVLAEPEPNIKHGFNVFMPFLPGSVFLGTVWFTENMCTFSLDTQNILLFDDIRSLFTFHWVKGGEKRNSRRKVIVRLCHMLSC</sequence>
<proteinExistence type="predicted"/>
<protein>
    <recommendedName>
        <fullName evidence="4">Secreted protein</fullName>
    </recommendedName>
</protein>
<evidence type="ECO:0000256" key="1">
    <source>
        <dbReference type="SAM" id="SignalP"/>
    </source>
</evidence>
<feature type="chain" id="PRO_5029494180" description="Secreted protein" evidence="1">
    <location>
        <begin position="25"/>
        <end position="162"/>
    </location>
</feature>
<dbReference type="EMBL" id="JABWUV010000002">
    <property type="protein sequence ID" value="KAF6379136.1"/>
    <property type="molecule type" value="Genomic_DNA"/>
</dbReference>
<comment type="caution">
    <text evidence="2">The sequence shown here is derived from an EMBL/GenBank/DDBJ whole genome shotgun (WGS) entry which is preliminary data.</text>
</comment>
<organism evidence="2 3">
    <name type="scientific">Myotis myotis</name>
    <name type="common">Greater mouse-eared bat</name>
    <name type="synonym">Vespertilio myotis</name>
    <dbReference type="NCBI Taxonomy" id="51298"/>
    <lineage>
        <taxon>Eukaryota</taxon>
        <taxon>Metazoa</taxon>
        <taxon>Chordata</taxon>
        <taxon>Craniata</taxon>
        <taxon>Vertebrata</taxon>
        <taxon>Euteleostomi</taxon>
        <taxon>Mammalia</taxon>
        <taxon>Eutheria</taxon>
        <taxon>Laurasiatheria</taxon>
        <taxon>Chiroptera</taxon>
        <taxon>Yangochiroptera</taxon>
        <taxon>Vespertilionidae</taxon>
        <taxon>Myotis</taxon>
    </lineage>
</organism>